<dbReference type="InterPro" id="IPR055264">
    <property type="entry name" value="BOD1/SHG1_dom"/>
</dbReference>
<gene>
    <name evidence="3" type="ORF">WG66_10408</name>
</gene>
<dbReference type="AlphaFoldDB" id="A0A0W0FKV9"/>
<feature type="region of interest" description="Disordered" evidence="1">
    <location>
        <begin position="114"/>
        <end position="228"/>
    </location>
</feature>
<comment type="caution">
    <text evidence="3">The sequence shown here is derived from an EMBL/GenBank/DDBJ whole genome shotgun (WGS) entry which is preliminary data.</text>
</comment>
<dbReference type="Pfam" id="PF05205">
    <property type="entry name" value="COMPASS-Shg1"/>
    <property type="match status" value="1"/>
</dbReference>
<organism evidence="3 4">
    <name type="scientific">Moniliophthora roreri</name>
    <name type="common">Frosty pod rot fungus</name>
    <name type="synonym">Monilia roreri</name>
    <dbReference type="NCBI Taxonomy" id="221103"/>
    <lineage>
        <taxon>Eukaryota</taxon>
        <taxon>Fungi</taxon>
        <taxon>Dikarya</taxon>
        <taxon>Basidiomycota</taxon>
        <taxon>Agaricomycotina</taxon>
        <taxon>Agaricomycetes</taxon>
        <taxon>Agaricomycetidae</taxon>
        <taxon>Agaricales</taxon>
        <taxon>Marasmiineae</taxon>
        <taxon>Marasmiaceae</taxon>
        <taxon>Moniliophthora</taxon>
    </lineage>
</organism>
<feature type="compositionally biased region" description="Basic and acidic residues" evidence="1">
    <location>
        <begin position="206"/>
        <end position="217"/>
    </location>
</feature>
<sequence>MSISTPTDLVDAFKKSGEFDRLRRELLVQFQKSEGIEGFKGKIEGDIRSLLTSDQQLRYQLMNDHGKTTAHAHKTLMDQVERFPTVERAVADVSMFSDPAFIGNIRESIERILKEDKGIKDTPQVTSTPIHEDRSPHPHTETAPDPEPITSTNKEECEAPDSKHGRQSSIAGPGSDGAANTTLDLAKEVPVNAPPPGTFSTNPSSADRDGTSEEISKVDTVATSEERS</sequence>
<evidence type="ECO:0000259" key="2">
    <source>
        <dbReference type="Pfam" id="PF05205"/>
    </source>
</evidence>
<feature type="compositionally biased region" description="Basic and acidic residues" evidence="1">
    <location>
        <begin position="153"/>
        <end position="164"/>
    </location>
</feature>
<proteinExistence type="predicted"/>
<feature type="domain" description="BOD1/SHG1" evidence="2">
    <location>
        <begin position="9"/>
        <end position="110"/>
    </location>
</feature>
<dbReference type="Proteomes" id="UP000054988">
    <property type="component" value="Unassembled WGS sequence"/>
</dbReference>
<dbReference type="EMBL" id="LATX01001871">
    <property type="protein sequence ID" value="KTB36952.1"/>
    <property type="molecule type" value="Genomic_DNA"/>
</dbReference>
<evidence type="ECO:0000256" key="1">
    <source>
        <dbReference type="SAM" id="MobiDB-lite"/>
    </source>
</evidence>
<protein>
    <recommendedName>
        <fullName evidence="2">BOD1/SHG1 domain-containing protein</fullName>
    </recommendedName>
</protein>
<accession>A0A0W0FKV9</accession>
<evidence type="ECO:0000313" key="3">
    <source>
        <dbReference type="EMBL" id="KTB36952.1"/>
    </source>
</evidence>
<evidence type="ECO:0000313" key="4">
    <source>
        <dbReference type="Proteomes" id="UP000054988"/>
    </source>
</evidence>
<reference evidence="3 4" key="1">
    <citation type="submission" date="2015-12" db="EMBL/GenBank/DDBJ databases">
        <title>Draft genome sequence of Moniliophthora roreri, the causal agent of frosty pod rot of cacao.</title>
        <authorList>
            <person name="Aime M.C."/>
            <person name="Diaz-Valderrama J.R."/>
            <person name="Kijpornyongpan T."/>
            <person name="Phillips-Mora W."/>
        </authorList>
    </citation>
    <scope>NUCLEOTIDE SEQUENCE [LARGE SCALE GENOMIC DNA]</scope>
    <source>
        <strain evidence="3 4">MCA 2952</strain>
    </source>
</reference>
<dbReference type="eggNOG" id="ENOG502QZRA">
    <property type="taxonomic scope" value="Eukaryota"/>
</dbReference>
<name>A0A0W0FKV9_MONRR</name>
<feature type="compositionally biased region" description="Basic and acidic residues" evidence="1">
    <location>
        <begin position="130"/>
        <end position="142"/>
    </location>
</feature>